<keyword evidence="1" id="KW-0808">Transferase</keyword>
<name>A0A069CTY2_WEIOS</name>
<dbReference type="InterPro" id="IPR029063">
    <property type="entry name" value="SAM-dependent_MTases_sf"/>
</dbReference>
<organism evidence="1 2">
    <name type="scientific">Weissella oryzae (strain DSM 25784 / JCM 18191 / LMG 30913 / SG25)</name>
    <dbReference type="NCBI Taxonomy" id="1329250"/>
    <lineage>
        <taxon>Bacteria</taxon>
        <taxon>Bacillati</taxon>
        <taxon>Bacillota</taxon>
        <taxon>Bacilli</taxon>
        <taxon>Lactobacillales</taxon>
        <taxon>Lactobacillaceae</taxon>
        <taxon>Weissella</taxon>
    </lineage>
</organism>
<dbReference type="RefSeq" id="WP_027699013.1">
    <property type="nucleotide sequence ID" value="NZ_DF820489.1"/>
</dbReference>
<keyword evidence="1" id="KW-0489">Methyltransferase</keyword>
<evidence type="ECO:0000313" key="2">
    <source>
        <dbReference type="Proteomes" id="UP000030643"/>
    </source>
</evidence>
<dbReference type="STRING" id="1329250.WOSG25_060750"/>
<evidence type="ECO:0000313" key="1">
    <source>
        <dbReference type="EMBL" id="GAK30954.1"/>
    </source>
</evidence>
<dbReference type="GO" id="GO:0008168">
    <property type="term" value="F:methyltransferase activity"/>
    <property type="evidence" value="ECO:0007669"/>
    <property type="project" value="UniProtKB-KW"/>
</dbReference>
<dbReference type="GO" id="GO:0032259">
    <property type="term" value="P:methylation"/>
    <property type="evidence" value="ECO:0007669"/>
    <property type="project" value="UniProtKB-KW"/>
</dbReference>
<dbReference type="OrthoDB" id="9792989at2"/>
<protein>
    <submittedName>
        <fullName evidence="1">rRNA methyltransferase</fullName>
    </submittedName>
</protein>
<gene>
    <name evidence="1" type="ORF">WOSG25_060750</name>
</gene>
<dbReference type="Proteomes" id="UP000030643">
    <property type="component" value="Unassembled WGS sequence"/>
</dbReference>
<dbReference type="AlphaFoldDB" id="A0A069CTY2"/>
<dbReference type="EMBL" id="DF820489">
    <property type="protein sequence ID" value="GAK30954.1"/>
    <property type="molecule type" value="Genomic_DNA"/>
</dbReference>
<sequence length="170" mass="18609">MRSPQDLIQMIIGEYLQAGDLAIDSNIKAGDITRFLAARVGDDGHVISFSPDKAAIDAVASSLFLSGLTARVELIHRDISALAEYLDPTEPIGLIMTQTDEHTDFDQLAQTMRTALLALKKNGLLVIIGYQPAKFASLKTFAAKLPSESFDAQIYQSLQSDETTLIIQRR</sequence>
<dbReference type="eggNOG" id="COG2519">
    <property type="taxonomic scope" value="Bacteria"/>
</dbReference>
<accession>A0A069CTY2</accession>
<proteinExistence type="predicted"/>
<dbReference type="SUPFAM" id="SSF53335">
    <property type="entry name" value="S-adenosyl-L-methionine-dependent methyltransferases"/>
    <property type="match status" value="1"/>
</dbReference>
<keyword evidence="2" id="KW-1185">Reference proteome</keyword>
<reference evidence="2" key="1">
    <citation type="journal article" date="2014" name="Genome Announc.">
        <title>Draft genome sequence of Weissella oryzae SG25T, isolated from fermented rice grains.</title>
        <authorList>
            <person name="Tanizawa Y."/>
            <person name="Fujisawa T."/>
            <person name="Mochizuki T."/>
            <person name="Kaminuma E."/>
            <person name="Suzuki Y."/>
            <person name="Nakamura Y."/>
            <person name="Tohno M."/>
        </authorList>
    </citation>
    <scope>NUCLEOTIDE SEQUENCE [LARGE SCALE GENOMIC DNA]</scope>
    <source>
        <strain evidence="2">DSM 25784 / JCM 18191 / LMG 30913 / SG25</strain>
    </source>
</reference>
<dbReference type="Gene3D" id="3.40.50.150">
    <property type="entry name" value="Vaccinia Virus protein VP39"/>
    <property type="match status" value="1"/>
</dbReference>